<reference evidence="1 2" key="1">
    <citation type="journal article" date="2010" name="J. Bacteriol.">
        <title>Brochothrix thermosphacta bacteriophages feature heterogeneous and highly mosaic genomes and utilize unique prophage insertion sites.</title>
        <authorList>
            <person name="Kilcher S."/>
            <person name="Loessner M.J."/>
            <person name="Klumpp J."/>
        </authorList>
    </citation>
    <scope>NUCLEOTIDE SEQUENCE [LARGE SCALE GENOMIC DNA]</scope>
</reference>
<dbReference type="RefSeq" id="YP_004301443.1">
    <property type="nucleotide sequence ID" value="NC_015253.1"/>
</dbReference>
<evidence type="ECO:0000313" key="2">
    <source>
        <dbReference type="Proteomes" id="UP000000331"/>
    </source>
</evidence>
<dbReference type="KEGG" id="vg:10359140"/>
<accession>D9J0Q7</accession>
<keyword evidence="2" id="KW-1185">Reference proteome</keyword>
<proteinExistence type="predicted"/>
<evidence type="ECO:0000313" key="1">
    <source>
        <dbReference type="EMBL" id="ADJ53144.1"/>
    </source>
</evidence>
<sequence>MPYNKKEILPTQQVKDITALFNEISAFMSNHVQQTKLTTDTGLANATTNINTTTKTGIYSGTSQTIGIPVAKNGVQPTLYFVQETKTEGTSVQLGFAVGSKRTDTPLWFRSVSKGVADAWTTYATSKELVDEIKKVEANTTALSEMIANVYLPKKETNNWQKVATTTANGGTIIYGDVSSKHVSALPFGTRVITGMKTSNGYPANWSEAVTATVTQVTTTGVRQVCIELQDNTRYYATINAQNSVGAWRKSATNIDIAHNQQELLQAVNNIDRNYQQPKITTNVGNPILEINAKEDVVAKLKELAKGFSYVVIQRGAVNGPPFYFRGTAMVGTAGANLAVSGVGTDGIGYSMILEKGVTSGWKNSSDIELYSGVADVMNRKYTMTQDITQFSSLTIYYRWEGSSGKSQLNQVRGNNFDVVINETNIPDDPKSKTGAVHQEWAVNFTNNVFTINRSIQAILMMNGSVRKQVNAPITIVKIVANY</sequence>
<name>D9J0Q7_9CAUD</name>
<dbReference type="EMBL" id="HM242243">
    <property type="protein sequence ID" value="ADJ53144.1"/>
    <property type="molecule type" value="Genomic_DNA"/>
</dbReference>
<protein>
    <submittedName>
        <fullName evidence="1">Gp110</fullName>
    </submittedName>
</protein>
<organism evidence="1 2">
    <name type="scientific">Brochothrix phage A9</name>
    <dbReference type="NCBI Taxonomy" id="857312"/>
    <lineage>
        <taxon>Viruses</taxon>
        <taxon>Duplodnaviria</taxon>
        <taxon>Heunggongvirae</taxon>
        <taxon>Uroviricota</taxon>
        <taxon>Caudoviricetes</taxon>
        <taxon>Herelleviridae</taxon>
        <taxon>Klumppvirus</taxon>
        <taxon>Klumppvirus A9</taxon>
    </lineage>
</organism>
<dbReference type="Proteomes" id="UP000000331">
    <property type="component" value="Segment"/>
</dbReference>
<dbReference type="GeneID" id="10359140"/>